<dbReference type="EMBL" id="MNPL01014823">
    <property type="protein sequence ID" value="OQR71347.1"/>
    <property type="molecule type" value="Genomic_DNA"/>
</dbReference>
<dbReference type="InParanoid" id="A0A1V9XCS8"/>
<feature type="region of interest" description="Disordered" evidence="2">
    <location>
        <begin position="1"/>
        <end position="26"/>
    </location>
</feature>
<accession>A0A1V9XCS8</accession>
<evidence type="ECO:0000313" key="3">
    <source>
        <dbReference type="EMBL" id="OQR71347.1"/>
    </source>
</evidence>
<keyword evidence="1" id="KW-0175">Coiled coil</keyword>
<dbReference type="AlphaFoldDB" id="A0A1V9XCS8"/>
<organism evidence="3 4">
    <name type="scientific">Tropilaelaps mercedesae</name>
    <dbReference type="NCBI Taxonomy" id="418985"/>
    <lineage>
        <taxon>Eukaryota</taxon>
        <taxon>Metazoa</taxon>
        <taxon>Ecdysozoa</taxon>
        <taxon>Arthropoda</taxon>
        <taxon>Chelicerata</taxon>
        <taxon>Arachnida</taxon>
        <taxon>Acari</taxon>
        <taxon>Parasitiformes</taxon>
        <taxon>Mesostigmata</taxon>
        <taxon>Gamasina</taxon>
        <taxon>Dermanyssoidea</taxon>
        <taxon>Laelapidae</taxon>
        <taxon>Tropilaelaps</taxon>
    </lineage>
</organism>
<gene>
    <name evidence="3" type="ORF">BIW11_01515</name>
</gene>
<dbReference type="SUPFAM" id="SSF57997">
    <property type="entry name" value="Tropomyosin"/>
    <property type="match status" value="1"/>
</dbReference>
<reference evidence="3 4" key="1">
    <citation type="journal article" date="2017" name="Gigascience">
        <title>Draft genome of the honey bee ectoparasitic mite, Tropilaelaps mercedesae, is shaped by the parasitic life history.</title>
        <authorList>
            <person name="Dong X."/>
            <person name="Armstrong S.D."/>
            <person name="Xia D."/>
            <person name="Makepeace B.L."/>
            <person name="Darby A.C."/>
            <person name="Kadowaki T."/>
        </authorList>
    </citation>
    <scope>NUCLEOTIDE SEQUENCE [LARGE SCALE GENOMIC DNA]</scope>
    <source>
        <strain evidence="3">Wuxi-XJTLU</strain>
    </source>
</reference>
<protein>
    <submittedName>
        <fullName evidence="3">Uncharacterized protein</fullName>
    </submittedName>
</protein>
<proteinExistence type="predicted"/>
<name>A0A1V9XCS8_9ACAR</name>
<comment type="caution">
    <text evidence="3">The sequence shown here is derived from an EMBL/GenBank/DDBJ whole genome shotgun (WGS) entry which is preliminary data.</text>
</comment>
<feature type="coiled-coil region" evidence="1">
    <location>
        <begin position="52"/>
        <end position="100"/>
    </location>
</feature>
<evidence type="ECO:0000256" key="2">
    <source>
        <dbReference type="SAM" id="MobiDB-lite"/>
    </source>
</evidence>
<evidence type="ECO:0000256" key="1">
    <source>
        <dbReference type="SAM" id="Coils"/>
    </source>
</evidence>
<keyword evidence="4" id="KW-1185">Reference proteome</keyword>
<sequence>MATPNRLSLSEHDGLSGVREPMNTTPGGEGIEKCLFRLRLQKSDADSVIDGRLFAERNLQLAERNFQLAERNLQFAERNLQLAERNFQFAERTLQLAEQNLQLAVPE</sequence>
<dbReference type="Proteomes" id="UP000192247">
    <property type="component" value="Unassembled WGS sequence"/>
</dbReference>
<evidence type="ECO:0000313" key="4">
    <source>
        <dbReference type="Proteomes" id="UP000192247"/>
    </source>
</evidence>